<dbReference type="Gene3D" id="1.10.287.110">
    <property type="entry name" value="DnaJ domain"/>
    <property type="match status" value="1"/>
</dbReference>
<dbReference type="Gene3D" id="2.10.230.10">
    <property type="entry name" value="Heat shock protein DnaJ, cysteine-rich domain"/>
    <property type="match status" value="1"/>
</dbReference>
<dbReference type="PROSITE" id="PS51188">
    <property type="entry name" value="ZF_CR"/>
    <property type="match status" value="1"/>
</dbReference>
<dbReference type="InterPro" id="IPR001305">
    <property type="entry name" value="HSP_DnaJ_Cys-rich_dom"/>
</dbReference>
<dbReference type="EMBL" id="LMYN01000029">
    <property type="protein sequence ID" value="KSA02344.1"/>
    <property type="molecule type" value="Genomic_DNA"/>
</dbReference>
<dbReference type="GeneID" id="26838911"/>
<keyword evidence="5" id="KW-0143">Chaperone</keyword>
<dbReference type="InterPro" id="IPR002939">
    <property type="entry name" value="DnaJ_C"/>
</dbReference>
<feature type="region of interest" description="Disordered" evidence="7">
    <location>
        <begin position="481"/>
        <end position="523"/>
    </location>
</feature>
<dbReference type="InterPro" id="IPR018253">
    <property type="entry name" value="DnaJ_domain_CS"/>
</dbReference>
<dbReference type="OrthoDB" id="550424at2759"/>
<feature type="domain" description="CR-type" evidence="9">
    <location>
        <begin position="194"/>
        <end position="275"/>
    </location>
</feature>
<dbReference type="GO" id="GO:0030544">
    <property type="term" value="F:Hsp70 protein binding"/>
    <property type="evidence" value="ECO:0007669"/>
    <property type="project" value="InterPro"/>
</dbReference>
<dbReference type="SUPFAM" id="SSF57938">
    <property type="entry name" value="DnaJ/Hsp40 cysteine-rich domain"/>
    <property type="match status" value="1"/>
</dbReference>
<dbReference type="Pfam" id="PF00684">
    <property type="entry name" value="DnaJ_CXXCXGXG"/>
    <property type="match status" value="1"/>
</dbReference>
<evidence type="ECO:0000256" key="7">
    <source>
        <dbReference type="SAM" id="MobiDB-lite"/>
    </source>
</evidence>
<evidence type="ECO:0000256" key="3">
    <source>
        <dbReference type="ARBA" id="ARBA00022771"/>
    </source>
</evidence>
<keyword evidence="3 6" id="KW-0863">Zinc-finger</keyword>
<dbReference type="RefSeq" id="XP_015468446.1">
    <property type="nucleotide sequence ID" value="XM_015610732.1"/>
</dbReference>
<feature type="zinc finger region" description="CR-type" evidence="6">
    <location>
        <begin position="194"/>
        <end position="275"/>
    </location>
</feature>
<dbReference type="GO" id="GO:0008270">
    <property type="term" value="F:zinc ion binding"/>
    <property type="evidence" value="ECO:0007669"/>
    <property type="project" value="UniProtKB-KW"/>
</dbReference>
<dbReference type="CDD" id="cd06257">
    <property type="entry name" value="DnaJ"/>
    <property type="match status" value="1"/>
</dbReference>
<feature type="compositionally biased region" description="Acidic residues" evidence="7">
    <location>
        <begin position="539"/>
        <end position="559"/>
    </location>
</feature>
<dbReference type="AlphaFoldDB" id="A0A0V1Q1F6"/>
<evidence type="ECO:0000256" key="6">
    <source>
        <dbReference type="PROSITE-ProRule" id="PRU00546"/>
    </source>
</evidence>
<sequence length="596" mass="67203">MVLETHLYDILLVSPDASTEEISRSYRKVALKCHPDKTNHDPELTEQFKEVTRAYEILKDEKARDVYNHYGEAGLNGTCESKTGTSGVKKYNNSYNVRTATDIFSNVFNDINSMFNRDPFGSSFEAFLQFPMNMNMNMGMNMNMNSNMNFSMGSCQGDFKKSVQPAPNENKNKMVRGHDIHHTCKVGLENLNGGKIVKFQLPKNSRCSTCIGLGGINPKSCRVCQGNGQVFVTLYNQFSQFQELRQCEPCNGTGIYITPKDRCFECDNGYVKEKKIIKVNILPGFKNGDKIILQGEGDEGRNIIPGDVVIHLEETPHPYLVRRSNDLYMDYDIDLRTALLGGSIILNDFLKKGQDLKININVHGNEDLNRSAGDNIQEGEIVGTINSGIPKIVKNSGMPINDLNMKGVFYQSTEDINETCDMFDLKKYARGDLFIRFNVIIPSVSDFKDDKSFFTLANILPSTIPQVSKTVPEKTLETHLSNIPNFSDDTNSNQNATINPAYSSGSSEDSLDDKQSHKKLKKSNYDNYTVDEISNSEYDYDDINIEDDNVDGNESEEEQFYASEWSKEKKNRGKKRKKDDSFMDGSNSMHDSGIQC</sequence>
<feature type="compositionally biased region" description="Polar residues" evidence="7">
    <location>
        <begin position="584"/>
        <end position="596"/>
    </location>
</feature>
<dbReference type="PROSITE" id="PS50076">
    <property type="entry name" value="DNAJ_2"/>
    <property type="match status" value="1"/>
</dbReference>
<organism evidence="10 11">
    <name type="scientific">Debaryomyces fabryi</name>
    <dbReference type="NCBI Taxonomy" id="58627"/>
    <lineage>
        <taxon>Eukaryota</taxon>
        <taxon>Fungi</taxon>
        <taxon>Dikarya</taxon>
        <taxon>Ascomycota</taxon>
        <taxon>Saccharomycotina</taxon>
        <taxon>Pichiomycetes</taxon>
        <taxon>Debaryomycetaceae</taxon>
        <taxon>Debaryomyces</taxon>
    </lineage>
</organism>
<keyword evidence="2" id="KW-0677">Repeat</keyword>
<gene>
    <name evidence="10" type="ORF">AC631_01902</name>
</gene>
<dbReference type="CDD" id="cd10747">
    <property type="entry name" value="DnaJ_C"/>
    <property type="match status" value="1"/>
</dbReference>
<reference evidence="10 11" key="1">
    <citation type="submission" date="2015-11" db="EMBL/GenBank/DDBJ databases">
        <title>The genome of Debaryomyces fabryi.</title>
        <authorList>
            <person name="Tafer H."/>
            <person name="Lopandic K."/>
        </authorList>
    </citation>
    <scope>NUCLEOTIDE SEQUENCE [LARGE SCALE GENOMIC DNA]</scope>
    <source>
        <strain evidence="10 11">CBS 789</strain>
    </source>
</reference>
<evidence type="ECO:0008006" key="12">
    <source>
        <dbReference type="Google" id="ProtNLM"/>
    </source>
</evidence>
<dbReference type="SMART" id="SM00271">
    <property type="entry name" value="DnaJ"/>
    <property type="match status" value="1"/>
</dbReference>
<dbReference type="Proteomes" id="UP000054251">
    <property type="component" value="Unassembled WGS sequence"/>
</dbReference>
<dbReference type="InterPro" id="IPR044713">
    <property type="entry name" value="DNJA1/2-like"/>
</dbReference>
<dbReference type="SUPFAM" id="SSF49493">
    <property type="entry name" value="HSP40/DnaJ peptide-binding domain"/>
    <property type="match status" value="2"/>
</dbReference>
<dbReference type="Pfam" id="PF00226">
    <property type="entry name" value="DnaJ"/>
    <property type="match status" value="1"/>
</dbReference>
<evidence type="ECO:0000256" key="5">
    <source>
        <dbReference type="ARBA" id="ARBA00023186"/>
    </source>
</evidence>
<dbReference type="InterPro" id="IPR001623">
    <property type="entry name" value="DnaJ_domain"/>
</dbReference>
<dbReference type="Gene3D" id="2.60.260.20">
    <property type="entry name" value="Urease metallochaperone UreE, N-terminal domain"/>
    <property type="match status" value="2"/>
</dbReference>
<evidence type="ECO:0000259" key="8">
    <source>
        <dbReference type="PROSITE" id="PS50076"/>
    </source>
</evidence>
<dbReference type="Pfam" id="PF01556">
    <property type="entry name" value="DnaJ_C"/>
    <property type="match status" value="1"/>
</dbReference>
<proteinExistence type="predicted"/>
<dbReference type="GO" id="GO:0051082">
    <property type="term" value="F:unfolded protein binding"/>
    <property type="evidence" value="ECO:0007669"/>
    <property type="project" value="InterPro"/>
</dbReference>
<keyword evidence="11" id="KW-1185">Reference proteome</keyword>
<feature type="region of interest" description="Disordered" evidence="7">
    <location>
        <begin position="539"/>
        <end position="596"/>
    </location>
</feature>
<dbReference type="PROSITE" id="PS00636">
    <property type="entry name" value="DNAJ_1"/>
    <property type="match status" value="1"/>
</dbReference>
<protein>
    <recommendedName>
        <fullName evidence="12">J domain-containing protein</fullName>
    </recommendedName>
</protein>
<evidence type="ECO:0000256" key="1">
    <source>
        <dbReference type="ARBA" id="ARBA00022723"/>
    </source>
</evidence>
<dbReference type="PANTHER" id="PTHR43888">
    <property type="entry name" value="DNAJ-LIKE-2, ISOFORM A-RELATED"/>
    <property type="match status" value="1"/>
</dbReference>
<dbReference type="InterPro" id="IPR036410">
    <property type="entry name" value="HSP_DnaJ_Cys-rich_dom_sf"/>
</dbReference>
<dbReference type="SUPFAM" id="SSF46565">
    <property type="entry name" value="Chaperone J-domain"/>
    <property type="match status" value="1"/>
</dbReference>
<evidence type="ECO:0000256" key="2">
    <source>
        <dbReference type="ARBA" id="ARBA00022737"/>
    </source>
</evidence>
<dbReference type="InterPro" id="IPR036869">
    <property type="entry name" value="J_dom_sf"/>
</dbReference>
<evidence type="ECO:0000313" key="11">
    <source>
        <dbReference type="Proteomes" id="UP000054251"/>
    </source>
</evidence>
<keyword evidence="1 6" id="KW-0479">Metal-binding</keyword>
<accession>A0A0V1Q1F6</accession>
<evidence type="ECO:0000256" key="4">
    <source>
        <dbReference type="ARBA" id="ARBA00022833"/>
    </source>
</evidence>
<dbReference type="GO" id="GO:0006457">
    <property type="term" value="P:protein folding"/>
    <property type="evidence" value="ECO:0007669"/>
    <property type="project" value="InterPro"/>
</dbReference>
<name>A0A0V1Q1F6_9ASCO</name>
<dbReference type="FunFam" id="2.10.230.10:FF:000001">
    <property type="entry name" value="DnaJ subfamily A member 2"/>
    <property type="match status" value="1"/>
</dbReference>
<feature type="compositionally biased region" description="Polar residues" evidence="7">
    <location>
        <begin position="481"/>
        <end position="508"/>
    </location>
</feature>
<dbReference type="InterPro" id="IPR008971">
    <property type="entry name" value="HSP40/DnaJ_pept-bd"/>
</dbReference>
<dbReference type="CDD" id="cd10719">
    <property type="entry name" value="DnaJ_zf"/>
    <property type="match status" value="1"/>
</dbReference>
<dbReference type="PRINTS" id="PR00625">
    <property type="entry name" value="JDOMAIN"/>
</dbReference>
<feature type="domain" description="J" evidence="8">
    <location>
        <begin position="6"/>
        <end position="71"/>
    </location>
</feature>
<evidence type="ECO:0000313" key="10">
    <source>
        <dbReference type="EMBL" id="KSA02344.1"/>
    </source>
</evidence>
<comment type="caution">
    <text evidence="10">The sequence shown here is derived from an EMBL/GenBank/DDBJ whole genome shotgun (WGS) entry which is preliminary data.</text>
</comment>
<keyword evidence="4 6" id="KW-0862">Zinc</keyword>
<evidence type="ECO:0000259" key="9">
    <source>
        <dbReference type="PROSITE" id="PS51188"/>
    </source>
</evidence>